<dbReference type="EMBL" id="ATBP01000206">
    <property type="protein sequence ID" value="ETR71925.1"/>
    <property type="molecule type" value="Genomic_DNA"/>
</dbReference>
<evidence type="ECO:0000259" key="6">
    <source>
        <dbReference type="Pfam" id="PF13844"/>
    </source>
</evidence>
<gene>
    <name evidence="7" type="ORF">OMM_02113</name>
</gene>
<evidence type="ECO:0000256" key="4">
    <source>
        <dbReference type="ARBA" id="ARBA00022737"/>
    </source>
</evidence>
<dbReference type="Gene3D" id="3.40.50.2000">
    <property type="entry name" value="Glycogen Phosphorylase B"/>
    <property type="match status" value="1"/>
</dbReference>
<feature type="domain" description="O-GlcNAc transferase C-terminal" evidence="6">
    <location>
        <begin position="2"/>
        <end position="163"/>
    </location>
</feature>
<protein>
    <recommendedName>
        <fullName evidence="6">O-GlcNAc transferase C-terminal domain-containing protein</fullName>
    </recommendedName>
</protein>
<keyword evidence="5" id="KW-0802">TPR repeat</keyword>
<evidence type="ECO:0000256" key="5">
    <source>
        <dbReference type="ARBA" id="ARBA00022803"/>
    </source>
</evidence>
<keyword evidence="4" id="KW-0677">Repeat</keyword>
<evidence type="ECO:0000313" key="8">
    <source>
        <dbReference type="Proteomes" id="UP000189670"/>
    </source>
</evidence>
<organism evidence="7 8">
    <name type="scientific">Candidatus Magnetoglobus multicellularis str. Araruama</name>
    <dbReference type="NCBI Taxonomy" id="890399"/>
    <lineage>
        <taxon>Bacteria</taxon>
        <taxon>Pseudomonadati</taxon>
        <taxon>Thermodesulfobacteriota</taxon>
        <taxon>Desulfobacteria</taxon>
        <taxon>Desulfobacterales</taxon>
        <taxon>Desulfobacteraceae</taxon>
        <taxon>Candidatus Magnetoglobus</taxon>
    </lineage>
</organism>
<dbReference type="InterPro" id="IPR029489">
    <property type="entry name" value="OGT/SEC/SPY_C"/>
</dbReference>
<dbReference type="GO" id="GO:0016757">
    <property type="term" value="F:glycosyltransferase activity"/>
    <property type="evidence" value="ECO:0007669"/>
    <property type="project" value="UniProtKB-KW"/>
</dbReference>
<dbReference type="SUPFAM" id="SSF53756">
    <property type="entry name" value="UDP-Glycosyltransferase/glycogen phosphorylase"/>
    <property type="match status" value="1"/>
</dbReference>
<dbReference type="AlphaFoldDB" id="A0A1V1PB59"/>
<sequence>MIIHLWSKVLEQMPGAQLLLQAAAYDDPDIVRYFQASFEKYGIHRGRIQCAGTLPFEQYLQLHHQIDIMLDTQPWTGHTTSCHALWMGVPILTLEGSRHASRIGQRLMQALDLQEWVAKDHQDYVQKAMQLSQDRHALDKLRQSMRERILKSGISDKKQYVYSLEKVYRQLWTAWCEQKSRTGVWTV</sequence>
<evidence type="ECO:0000256" key="2">
    <source>
        <dbReference type="ARBA" id="ARBA00022676"/>
    </source>
</evidence>
<comment type="pathway">
    <text evidence="1">Protein modification; protein glycosylation.</text>
</comment>
<reference evidence="8" key="1">
    <citation type="submission" date="2012-11" db="EMBL/GenBank/DDBJ databases">
        <authorList>
            <person name="Lucero-Rivera Y.E."/>
            <person name="Tovar-Ramirez D."/>
        </authorList>
    </citation>
    <scope>NUCLEOTIDE SEQUENCE [LARGE SCALE GENOMIC DNA]</scope>
    <source>
        <strain evidence="8">Araruama</strain>
    </source>
</reference>
<evidence type="ECO:0000256" key="1">
    <source>
        <dbReference type="ARBA" id="ARBA00004922"/>
    </source>
</evidence>
<dbReference type="PANTHER" id="PTHR44835">
    <property type="entry name" value="UDP-N-ACETYLGLUCOSAMINE--PEPTIDE N-ACETYLGLUCOSAMINYLTRANSFERASE SPINDLY-RELATED"/>
    <property type="match status" value="1"/>
</dbReference>
<comment type="caution">
    <text evidence="7">The sequence shown here is derived from an EMBL/GenBank/DDBJ whole genome shotgun (WGS) entry which is preliminary data.</text>
</comment>
<dbReference type="PANTHER" id="PTHR44835:SF1">
    <property type="entry name" value="PROTEIN O-GLCNAC TRANSFERASE"/>
    <property type="match status" value="1"/>
</dbReference>
<evidence type="ECO:0000313" key="7">
    <source>
        <dbReference type="EMBL" id="ETR71925.1"/>
    </source>
</evidence>
<dbReference type="Proteomes" id="UP000189670">
    <property type="component" value="Unassembled WGS sequence"/>
</dbReference>
<dbReference type="Pfam" id="PF13844">
    <property type="entry name" value="Glyco_transf_41"/>
    <property type="match status" value="1"/>
</dbReference>
<dbReference type="InterPro" id="IPR051939">
    <property type="entry name" value="Glycosyltr_41/O-GlcNAc_trsf"/>
</dbReference>
<evidence type="ECO:0000256" key="3">
    <source>
        <dbReference type="ARBA" id="ARBA00022679"/>
    </source>
</evidence>
<keyword evidence="2" id="KW-0328">Glycosyltransferase</keyword>
<keyword evidence="3" id="KW-0808">Transferase</keyword>
<name>A0A1V1PB59_9BACT</name>
<proteinExistence type="predicted"/>
<accession>A0A1V1PB59</accession>